<dbReference type="GO" id="GO:0003677">
    <property type="term" value="F:DNA binding"/>
    <property type="evidence" value="ECO:0007669"/>
    <property type="project" value="InterPro"/>
</dbReference>
<accession>A0A8S5RLN5</accession>
<dbReference type="Gene3D" id="1.10.260.40">
    <property type="entry name" value="lambda repressor-like DNA-binding domains"/>
    <property type="match status" value="1"/>
</dbReference>
<dbReference type="EMBL" id="BK059120">
    <property type="protein sequence ID" value="DAE32288.1"/>
    <property type="molecule type" value="Genomic_DNA"/>
</dbReference>
<reference evidence="2" key="1">
    <citation type="journal article" date="2021" name="Proc. Natl. Acad. Sci. U.S.A.">
        <title>A Catalog of Tens of Thousands of Viruses from Human Metagenomes Reveals Hidden Associations with Chronic Diseases.</title>
        <authorList>
            <person name="Tisza M.J."/>
            <person name="Buck C.B."/>
        </authorList>
    </citation>
    <scope>NUCLEOTIDE SEQUENCE</scope>
    <source>
        <strain evidence="2">CtviY17</strain>
    </source>
</reference>
<sequence length="67" mass="7558">MISYKPLFVTLAKKGMTKSDLRTALNMGFGTIAKMAKNQYISLENIDKICLYLDCKVEDVIEVIPND</sequence>
<dbReference type="SUPFAM" id="SSF47413">
    <property type="entry name" value="lambda repressor-like DNA-binding domains"/>
    <property type="match status" value="1"/>
</dbReference>
<protein>
    <submittedName>
        <fullName evidence="2">Putative transcriptional regulator</fullName>
    </submittedName>
</protein>
<proteinExistence type="predicted"/>
<evidence type="ECO:0000313" key="2">
    <source>
        <dbReference type="EMBL" id="DAE32288.1"/>
    </source>
</evidence>
<dbReference type="InterPro" id="IPR010982">
    <property type="entry name" value="Lambda_DNA-bd_dom_sf"/>
</dbReference>
<name>A0A8S5RLN5_9VIRU</name>
<evidence type="ECO:0000259" key="1">
    <source>
        <dbReference type="PROSITE" id="PS50943"/>
    </source>
</evidence>
<organism evidence="2">
    <name type="scientific">virus sp. ctviY17</name>
    <dbReference type="NCBI Taxonomy" id="2825828"/>
    <lineage>
        <taxon>Viruses</taxon>
    </lineage>
</organism>
<dbReference type="InterPro" id="IPR001387">
    <property type="entry name" value="Cro/C1-type_HTH"/>
</dbReference>
<dbReference type="PROSITE" id="PS50943">
    <property type="entry name" value="HTH_CROC1"/>
    <property type="match status" value="1"/>
</dbReference>
<dbReference type="Pfam" id="PF13443">
    <property type="entry name" value="HTH_26"/>
    <property type="match status" value="1"/>
</dbReference>
<feature type="domain" description="HTH cro/C1-type" evidence="1">
    <location>
        <begin position="13"/>
        <end position="60"/>
    </location>
</feature>